<evidence type="ECO:0000313" key="2">
    <source>
        <dbReference type="Proteomes" id="UP001238603"/>
    </source>
</evidence>
<dbReference type="RefSeq" id="WP_285984525.1">
    <property type="nucleotide sequence ID" value="NZ_JASVDS010000008.1"/>
</dbReference>
<name>A0ABT7LQP5_9BURK</name>
<organism evidence="1 2">
    <name type="scientific">Roseateles subflavus</name>
    <dbReference type="NCBI Taxonomy" id="3053353"/>
    <lineage>
        <taxon>Bacteria</taxon>
        <taxon>Pseudomonadati</taxon>
        <taxon>Pseudomonadota</taxon>
        <taxon>Betaproteobacteria</taxon>
        <taxon>Burkholderiales</taxon>
        <taxon>Sphaerotilaceae</taxon>
        <taxon>Roseateles</taxon>
    </lineage>
</organism>
<gene>
    <name evidence="1" type="ORF">QRD43_21280</name>
</gene>
<dbReference type="EMBL" id="JASVDS010000008">
    <property type="protein sequence ID" value="MDL5034450.1"/>
    <property type="molecule type" value="Genomic_DNA"/>
</dbReference>
<sequence>MSRSQGRQMGLLDMKRLGELLIAASSIQDPAEGSGMLISAPGALTIAARALNDMAAPLDPAASGELLRDDFEQRLQEVQPRMAGYTLETFAKHLALLRSAVEAGDSATVGKFFRLYAFE</sequence>
<comment type="caution">
    <text evidence="1">The sequence shown here is derived from an EMBL/GenBank/DDBJ whole genome shotgun (WGS) entry which is preliminary data.</text>
</comment>
<keyword evidence="2" id="KW-1185">Reference proteome</keyword>
<protein>
    <submittedName>
        <fullName evidence="1">Uncharacterized protein</fullName>
    </submittedName>
</protein>
<accession>A0ABT7LQP5</accession>
<dbReference type="Proteomes" id="UP001238603">
    <property type="component" value="Unassembled WGS sequence"/>
</dbReference>
<evidence type="ECO:0000313" key="1">
    <source>
        <dbReference type="EMBL" id="MDL5034450.1"/>
    </source>
</evidence>
<proteinExistence type="predicted"/>
<reference evidence="1 2" key="1">
    <citation type="submission" date="2023-06" db="EMBL/GenBank/DDBJ databases">
        <title>Pelomonas sp. APW6 16S ribosomal RNA gene genome sequencing and assembly.</title>
        <authorList>
            <person name="Woo H."/>
        </authorList>
    </citation>
    <scope>NUCLEOTIDE SEQUENCE [LARGE SCALE GENOMIC DNA]</scope>
    <source>
        <strain evidence="1 2">APW6</strain>
    </source>
</reference>